<protein>
    <submittedName>
        <fullName evidence="5">Phosphatase nudJ</fullName>
        <ecNumber evidence="5">3.6.1.-</ecNumber>
    </submittedName>
</protein>
<organism evidence="5 6">
    <name type="scientific">Mobiluncus curtisii</name>
    <dbReference type="NCBI Taxonomy" id="2051"/>
    <lineage>
        <taxon>Bacteria</taxon>
        <taxon>Bacillati</taxon>
        <taxon>Actinomycetota</taxon>
        <taxon>Actinomycetes</taxon>
        <taxon>Actinomycetales</taxon>
        <taxon>Actinomycetaceae</taxon>
        <taxon>Mobiluncus</taxon>
    </lineage>
</organism>
<dbReference type="SUPFAM" id="SSF55811">
    <property type="entry name" value="Nudix"/>
    <property type="match status" value="1"/>
</dbReference>
<dbReference type="PROSITE" id="PS00893">
    <property type="entry name" value="NUDIX_BOX"/>
    <property type="match status" value="1"/>
</dbReference>
<evidence type="ECO:0000256" key="3">
    <source>
        <dbReference type="RuleBase" id="RU003476"/>
    </source>
</evidence>
<evidence type="ECO:0000313" key="6">
    <source>
        <dbReference type="Proteomes" id="UP000250245"/>
    </source>
</evidence>
<comment type="similarity">
    <text evidence="1 3">Belongs to the Nudix hydrolase family.</text>
</comment>
<feature type="domain" description="Nudix hydrolase" evidence="4">
    <location>
        <begin position="27"/>
        <end position="164"/>
    </location>
</feature>
<evidence type="ECO:0000313" key="5">
    <source>
        <dbReference type="EMBL" id="SQB65805.1"/>
    </source>
</evidence>
<dbReference type="EMBL" id="UASJ01000001">
    <property type="protein sequence ID" value="SQB65805.1"/>
    <property type="molecule type" value="Genomic_DNA"/>
</dbReference>
<dbReference type="GeneID" id="55564856"/>
<dbReference type="RefSeq" id="WP_013188908.1">
    <property type="nucleotide sequence ID" value="NZ_CP068112.1"/>
</dbReference>
<dbReference type="PANTHER" id="PTHR43736:SF1">
    <property type="entry name" value="DIHYDRONEOPTERIN TRIPHOSPHATE DIPHOSPHATASE"/>
    <property type="match status" value="1"/>
</dbReference>
<dbReference type="PANTHER" id="PTHR43736">
    <property type="entry name" value="ADP-RIBOSE PYROPHOSPHATASE"/>
    <property type="match status" value="1"/>
</dbReference>
<evidence type="ECO:0000256" key="2">
    <source>
        <dbReference type="ARBA" id="ARBA00022801"/>
    </source>
</evidence>
<dbReference type="InterPro" id="IPR015797">
    <property type="entry name" value="NUDIX_hydrolase-like_dom_sf"/>
</dbReference>
<accession>A0A2X2YZE5</accession>
<dbReference type="Proteomes" id="UP000250245">
    <property type="component" value="Unassembled WGS sequence"/>
</dbReference>
<gene>
    <name evidence="5" type="primary">nudJ</name>
    <name evidence="5" type="ORF">NCTC11820_01877</name>
</gene>
<dbReference type="Gene3D" id="3.90.79.10">
    <property type="entry name" value="Nucleoside Triphosphate Pyrophosphohydrolase"/>
    <property type="match status" value="1"/>
</dbReference>
<keyword evidence="2 3" id="KW-0378">Hydrolase</keyword>
<dbReference type="CDD" id="cd03673">
    <property type="entry name" value="NUDIX_Ap6A_hydrolase"/>
    <property type="match status" value="1"/>
</dbReference>
<dbReference type="OMA" id="NDPDHEA"/>
<dbReference type="AlphaFoldDB" id="A0A2X2YZE5"/>
<dbReference type="Pfam" id="PF00293">
    <property type="entry name" value="NUDIX"/>
    <property type="match status" value="1"/>
</dbReference>
<dbReference type="PRINTS" id="PR00502">
    <property type="entry name" value="NUDIXFAMILY"/>
</dbReference>
<dbReference type="InterPro" id="IPR020084">
    <property type="entry name" value="NUDIX_hydrolase_CS"/>
</dbReference>
<name>A0A2X2YZE5_9ACTO</name>
<evidence type="ECO:0000256" key="1">
    <source>
        <dbReference type="ARBA" id="ARBA00005582"/>
    </source>
</evidence>
<evidence type="ECO:0000259" key="4">
    <source>
        <dbReference type="PROSITE" id="PS51462"/>
    </source>
</evidence>
<dbReference type="GO" id="GO:0016787">
    <property type="term" value="F:hydrolase activity"/>
    <property type="evidence" value="ECO:0007669"/>
    <property type="project" value="UniProtKB-KW"/>
</dbReference>
<dbReference type="EC" id="3.6.1.-" evidence="5"/>
<reference evidence="5 6" key="1">
    <citation type="submission" date="2018-06" db="EMBL/GenBank/DDBJ databases">
        <authorList>
            <consortium name="Pathogen Informatics"/>
            <person name="Doyle S."/>
        </authorList>
    </citation>
    <scope>NUCLEOTIDE SEQUENCE [LARGE SCALE GENOMIC DNA]</scope>
    <source>
        <strain evidence="5 6">NCTC11820</strain>
    </source>
</reference>
<sequence>MSAASELPQPVPAGFYRSRSGRLLPIVEEVSAGGLAVKRVEGKVCAALILRQGRAGRLEWLLPKGHVEPEETIPQAAAREVAEETGIKCRPVRYLSSMDYWFSGTDRRVHKVVHHFLLEATGGQITAERDPDREACSAQWVPLSLLDKRLAFPAERRIGALARKMLGVRS</sequence>
<dbReference type="InterPro" id="IPR000086">
    <property type="entry name" value="NUDIX_hydrolase_dom"/>
</dbReference>
<dbReference type="InterPro" id="IPR020476">
    <property type="entry name" value="Nudix_hydrolase"/>
</dbReference>
<dbReference type="PROSITE" id="PS51462">
    <property type="entry name" value="NUDIX"/>
    <property type="match status" value="1"/>
</dbReference>
<proteinExistence type="inferred from homology"/>